<proteinExistence type="predicted"/>
<evidence type="ECO:0000313" key="1">
    <source>
        <dbReference type="EMBL" id="MPM23866.1"/>
    </source>
</evidence>
<dbReference type="AlphaFoldDB" id="A0A644Y5N6"/>
<sequence>MGKDRGLNHGTLVHTLTLEAGGLQVDSRARLAAVEGFAVTAV</sequence>
<accession>A0A644Y5N6</accession>
<comment type="caution">
    <text evidence="1">The sequence shown here is derived from an EMBL/GenBank/DDBJ whole genome shotgun (WGS) entry which is preliminary data.</text>
</comment>
<reference evidence="1" key="1">
    <citation type="submission" date="2019-08" db="EMBL/GenBank/DDBJ databases">
        <authorList>
            <person name="Kucharzyk K."/>
            <person name="Murdoch R.W."/>
            <person name="Higgins S."/>
            <person name="Loffler F."/>
        </authorList>
    </citation>
    <scope>NUCLEOTIDE SEQUENCE</scope>
</reference>
<protein>
    <submittedName>
        <fullName evidence="1">Uncharacterized protein</fullName>
    </submittedName>
</protein>
<gene>
    <name evidence="1" type="ORF">SDC9_70343</name>
</gene>
<organism evidence="1">
    <name type="scientific">bioreactor metagenome</name>
    <dbReference type="NCBI Taxonomy" id="1076179"/>
    <lineage>
        <taxon>unclassified sequences</taxon>
        <taxon>metagenomes</taxon>
        <taxon>ecological metagenomes</taxon>
    </lineage>
</organism>
<dbReference type="EMBL" id="VSSQ01004132">
    <property type="protein sequence ID" value="MPM23866.1"/>
    <property type="molecule type" value="Genomic_DNA"/>
</dbReference>
<name>A0A644Y5N6_9ZZZZ</name>